<proteinExistence type="predicted"/>
<evidence type="ECO:0000313" key="2">
    <source>
        <dbReference type="EMBL" id="NAW50122.1"/>
    </source>
</evidence>
<feature type="non-terminal residue" evidence="2">
    <location>
        <position position="1"/>
    </location>
</feature>
<dbReference type="AlphaFoldDB" id="A0A845PPQ4"/>
<protein>
    <submittedName>
        <fullName evidence="2">TraB family protein</fullName>
    </submittedName>
</protein>
<comment type="caution">
    <text evidence="2">The sequence shown here is derived from an EMBL/GenBank/DDBJ whole genome shotgun (WGS) entry which is preliminary data.</text>
</comment>
<feature type="transmembrane region" description="Helical" evidence="1">
    <location>
        <begin position="92"/>
        <end position="110"/>
    </location>
</feature>
<dbReference type="InterPro" id="IPR002816">
    <property type="entry name" value="TraB/PrgY/GumN_fam"/>
</dbReference>
<keyword evidence="1" id="KW-0472">Membrane</keyword>
<keyword evidence="1" id="KW-0812">Transmembrane</keyword>
<dbReference type="Pfam" id="PF01963">
    <property type="entry name" value="TraB_PrgY_gumN"/>
    <property type="match status" value="1"/>
</dbReference>
<dbReference type="PANTHER" id="PTHR21530">
    <property type="entry name" value="PHEROMONE SHUTDOWN PROTEIN"/>
    <property type="match status" value="1"/>
</dbReference>
<dbReference type="CDD" id="cd14726">
    <property type="entry name" value="TraB_PrgY-like"/>
    <property type="match status" value="1"/>
</dbReference>
<feature type="non-terminal residue" evidence="2">
    <location>
        <position position="112"/>
    </location>
</feature>
<dbReference type="PANTHER" id="PTHR21530:SF7">
    <property type="entry name" value="TRAB DOMAIN-CONTAINING PROTEIN"/>
    <property type="match status" value="1"/>
</dbReference>
<accession>A0A845PPQ4</accession>
<evidence type="ECO:0000256" key="1">
    <source>
        <dbReference type="SAM" id="Phobius"/>
    </source>
</evidence>
<dbReference type="RefSeq" id="WP_176589934.1">
    <property type="nucleotide sequence ID" value="NZ_JAAABJ010000189.1"/>
</dbReference>
<keyword evidence="1" id="KW-1133">Transmembrane helix</keyword>
<reference evidence="2 3" key="1">
    <citation type="submission" date="2019-11" db="EMBL/GenBank/DDBJ databases">
        <title>Characterization of Elizabethkingia argenteiflava sp. nov., isolated from inner surface of Soybean Pods.</title>
        <authorList>
            <person name="Mo S."/>
        </authorList>
    </citation>
    <scope>NUCLEOTIDE SEQUENCE [LARGE SCALE GENOMIC DNA]</scope>
    <source>
        <strain evidence="2 3">YB22</strain>
    </source>
</reference>
<organism evidence="2 3">
    <name type="scientific">Elizabethkingia argenteiflava</name>
    <dbReference type="NCBI Taxonomy" id="2681556"/>
    <lineage>
        <taxon>Bacteria</taxon>
        <taxon>Pseudomonadati</taxon>
        <taxon>Bacteroidota</taxon>
        <taxon>Flavobacteriia</taxon>
        <taxon>Flavobacteriales</taxon>
        <taxon>Weeksellaceae</taxon>
        <taxon>Elizabethkingia</taxon>
    </lineage>
</organism>
<dbReference type="InterPro" id="IPR046345">
    <property type="entry name" value="TraB_PrgY-like"/>
</dbReference>
<dbReference type="EMBL" id="JAAABJ010000189">
    <property type="protein sequence ID" value="NAW50122.1"/>
    <property type="molecule type" value="Genomic_DNA"/>
</dbReference>
<name>A0A845PPQ4_9FLAO</name>
<keyword evidence="3" id="KW-1185">Reference proteome</keyword>
<gene>
    <name evidence="2" type="ORF">GNY06_01535</name>
</gene>
<dbReference type="Proteomes" id="UP000553459">
    <property type="component" value="Unassembled WGS sequence"/>
</dbReference>
<evidence type="ECO:0000313" key="3">
    <source>
        <dbReference type="Proteomes" id="UP000553459"/>
    </source>
</evidence>
<sequence>QIENLKNSSEMDSMMNELAEYLPSVKEVLIDERDRYLASHIWESKGSTVVAVIGAGHLPGVQAYLEKIAGGKAITDTCDIESAPSSSPVSKIIAWAIPVIIIGLIALGFFTG</sequence>